<accession>A0A284VPE6</accession>
<name>A0A284VPE6_9EURY</name>
<evidence type="ECO:0000313" key="1">
    <source>
        <dbReference type="EMBL" id="SNQ61073.1"/>
    </source>
</evidence>
<keyword evidence="2" id="KW-1185">Reference proteome</keyword>
<dbReference type="InterPro" id="IPR027417">
    <property type="entry name" value="P-loop_NTPase"/>
</dbReference>
<dbReference type="Gene3D" id="3.40.50.300">
    <property type="entry name" value="P-loop containing nucleotide triphosphate hydrolases"/>
    <property type="match status" value="1"/>
</dbReference>
<dbReference type="RefSeq" id="WP_097298394.1">
    <property type="nucleotide sequence ID" value="NZ_FZMP01000145.1"/>
</dbReference>
<proteinExistence type="predicted"/>
<reference evidence="2" key="1">
    <citation type="submission" date="2017-06" db="EMBL/GenBank/DDBJ databases">
        <authorList>
            <person name="Cremers G."/>
        </authorList>
    </citation>
    <scope>NUCLEOTIDE SEQUENCE [LARGE SCALE GENOMIC DNA]</scope>
</reference>
<organism evidence="1 2">
    <name type="scientific">Candidatus Methanoperedens nitratireducens</name>
    <dbReference type="NCBI Taxonomy" id="1392998"/>
    <lineage>
        <taxon>Archaea</taxon>
        <taxon>Methanobacteriati</taxon>
        <taxon>Methanobacteriota</taxon>
        <taxon>Stenosarchaea group</taxon>
        <taxon>Methanomicrobia</taxon>
        <taxon>Methanosarcinales</taxon>
        <taxon>ANME-2 cluster</taxon>
        <taxon>Candidatus Methanoperedentaceae</taxon>
        <taxon>Candidatus Methanoperedens</taxon>
    </lineage>
</organism>
<dbReference type="OrthoDB" id="36110at2157"/>
<dbReference type="AlphaFoldDB" id="A0A284VPE6"/>
<dbReference type="SUPFAM" id="SSF52540">
    <property type="entry name" value="P-loop containing nucleoside triphosphate hydrolases"/>
    <property type="match status" value="1"/>
</dbReference>
<protein>
    <submittedName>
        <fullName evidence="1">ParA</fullName>
    </submittedName>
</protein>
<dbReference type="Proteomes" id="UP000218615">
    <property type="component" value="Unassembled WGS sequence"/>
</dbReference>
<evidence type="ECO:0000313" key="2">
    <source>
        <dbReference type="Proteomes" id="UP000218615"/>
    </source>
</evidence>
<sequence length="85" mass="9457">MNVISRVREDLNPGLKVGAVLLTIYDERTNLTKAIKEKVREVFGNIVLNTTIPRSVKLAEAPSHKQTILTMLLIQRGQGIHGPLK</sequence>
<gene>
    <name evidence="1" type="ORF">MNV_2290014</name>
</gene>
<dbReference type="EMBL" id="FZMP01000145">
    <property type="protein sequence ID" value="SNQ61073.1"/>
    <property type="molecule type" value="Genomic_DNA"/>
</dbReference>